<accession>B0W9N5</accession>
<dbReference type="Pfam" id="PF03226">
    <property type="entry name" value="Yippee-Mis18"/>
    <property type="match status" value="1"/>
</dbReference>
<evidence type="ECO:0000256" key="6">
    <source>
        <dbReference type="ARBA" id="ARBA00022786"/>
    </source>
</evidence>
<evidence type="ECO:0000256" key="9">
    <source>
        <dbReference type="ARBA" id="ARBA00030079"/>
    </source>
</evidence>
<comment type="subunit">
    <text evidence="11">Likely a component of a DCX (DDB1-CUL4-X-box) protein ligase complex. May interact with pic/DDB1.</text>
</comment>
<comment type="pathway">
    <text evidence="2">Protein modification; protein ubiquitination.</text>
</comment>
<dbReference type="VEuPathDB" id="VectorBase:CQUJHB015464"/>
<feature type="domain" description="CULT" evidence="12">
    <location>
        <begin position="167"/>
        <end position="276"/>
    </location>
</feature>
<comment type="similarity">
    <text evidence="3">Belongs to the CRBN family.</text>
</comment>
<evidence type="ECO:0000259" key="12">
    <source>
        <dbReference type="PROSITE" id="PS51788"/>
    </source>
</evidence>
<dbReference type="InParanoid" id="B0W9N5"/>
<dbReference type="OMA" id="LWGEVEI"/>
<keyword evidence="7" id="KW-0862">Zinc</keyword>
<evidence type="ECO:0000313" key="15">
    <source>
        <dbReference type="Proteomes" id="UP000002320"/>
    </source>
</evidence>
<dbReference type="EnsemblMetazoa" id="CPIJ003640-RA">
    <property type="protein sequence ID" value="CPIJ003640-PA"/>
    <property type="gene ID" value="CPIJ003640"/>
</dbReference>
<protein>
    <recommendedName>
        <fullName evidence="4">Protein cereblon</fullName>
    </recommendedName>
    <alternativeName>
        <fullName evidence="9">Protein ohgata</fullName>
    </alternativeName>
</protein>
<evidence type="ECO:0000256" key="5">
    <source>
        <dbReference type="ARBA" id="ARBA00022723"/>
    </source>
</evidence>
<gene>
    <name evidence="14" type="primary">6035189</name>
    <name evidence="13" type="ORF">CpipJ_CPIJ003640</name>
</gene>
<keyword evidence="8" id="KW-0832">Ubl conjugation</keyword>
<evidence type="ECO:0000256" key="8">
    <source>
        <dbReference type="ARBA" id="ARBA00022843"/>
    </source>
</evidence>
<evidence type="ECO:0000256" key="11">
    <source>
        <dbReference type="ARBA" id="ARBA00046796"/>
    </source>
</evidence>
<evidence type="ECO:0000256" key="1">
    <source>
        <dbReference type="ARBA" id="ARBA00004123"/>
    </source>
</evidence>
<dbReference type="KEGG" id="cqu:CpipJ_CPIJ003640"/>
<reference evidence="13" key="1">
    <citation type="submission" date="2007-03" db="EMBL/GenBank/DDBJ databases">
        <title>Annotation of Culex pipiens quinquefasciatus.</title>
        <authorList>
            <consortium name="The Broad Institute Genome Sequencing Platform"/>
            <person name="Atkinson P.W."/>
            <person name="Hemingway J."/>
            <person name="Christensen B.M."/>
            <person name="Higgs S."/>
            <person name="Kodira C."/>
            <person name="Hannick L."/>
            <person name="Megy K."/>
            <person name="O'Leary S."/>
            <person name="Pearson M."/>
            <person name="Haas B.J."/>
            <person name="Mauceli E."/>
            <person name="Wortman J.R."/>
            <person name="Lee N.H."/>
            <person name="Guigo R."/>
            <person name="Stanke M."/>
            <person name="Alvarado L."/>
            <person name="Amedeo P."/>
            <person name="Antoine C.H."/>
            <person name="Arensburger P."/>
            <person name="Bidwell S.L."/>
            <person name="Crawford M."/>
            <person name="Camaro F."/>
            <person name="Devon K."/>
            <person name="Engels R."/>
            <person name="Hammond M."/>
            <person name="Howarth C."/>
            <person name="Koehrsen M."/>
            <person name="Lawson D."/>
            <person name="Montgomery P."/>
            <person name="Nene V."/>
            <person name="Nusbaum C."/>
            <person name="Puiu D."/>
            <person name="Romero-Severson J."/>
            <person name="Severson D.W."/>
            <person name="Shumway M."/>
            <person name="Sisk P."/>
            <person name="Stolte C."/>
            <person name="Zeng Q."/>
            <person name="Eisenstadt E."/>
            <person name="Fraser-Liggett C."/>
            <person name="Strausberg R."/>
            <person name="Galagan J."/>
            <person name="Birren B."/>
            <person name="Collins F.H."/>
        </authorList>
    </citation>
    <scope>NUCLEOTIDE SEQUENCE [LARGE SCALE GENOMIC DNA]</scope>
    <source>
        <strain evidence="13">JHB</strain>
    </source>
</reference>
<comment type="subcellular location">
    <subcellularLocation>
        <location evidence="1">Nucleus</location>
    </subcellularLocation>
</comment>
<keyword evidence="15" id="KW-1185">Reference proteome</keyword>
<dbReference type="FunFam" id="2.170.150.20:FF:000005">
    <property type="entry name" value="Blast:Protein cereblon homolog"/>
    <property type="match status" value="1"/>
</dbReference>
<evidence type="ECO:0000256" key="2">
    <source>
        <dbReference type="ARBA" id="ARBA00004906"/>
    </source>
</evidence>
<dbReference type="OrthoDB" id="267517at2759"/>
<dbReference type="STRING" id="7176.B0W9N5"/>
<evidence type="ECO:0000256" key="4">
    <source>
        <dbReference type="ARBA" id="ARBA00014394"/>
    </source>
</evidence>
<dbReference type="CDD" id="cd15777">
    <property type="entry name" value="CRBN_C_like"/>
    <property type="match status" value="1"/>
</dbReference>
<dbReference type="PROSITE" id="PS51788">
    <property type="entry name" value="CULT"/>
    <property type="match status" value="1"/>
</dbReference>
<comment type="function">
    <text evidence="10">Substrate recognition component of a DCX (DDB1-CUL4-X-box) E3 protein ligase complex that mediates the ubiquitination and subsequent proteasomal degradation of target proteins. Has an essential role in mediating growth by negatively regulating insulin signaling. It also has a role in maintaining presynaptic function in the neuromuscular junction synapses of third-instar larvae.</text>
</comment>
<reference evidence="14" key="2">
    <citation type="submission" date="2021-02" db="UniProtKB">
        <authorList>
            <consortium name="EnsemblMetazoa"/>
        </authorList>
    </citation>
    <scope>IDENTIFICATION</scope>
    <source>
        <strain evidence="14">JHB</strain>
    </source>
</reference>
<sequence length="282" mass="32104">MMCFRRFYANLSCWHQDQDDEIVDLMNRRRASANNHEVAVPLAGPSHDRSTARFKLTYNIQLPSEHSYLGKLERVGGLQLLEPNSIHTIPISGHHSIVYPGETIPLILTNSLLSPDGRTESNRIGLVFWEHPHRKKIYGVICQVCEKDDRESAIVLKTKAVQRFELTCGFCCKKCDRRIANYVDMFAMSKQGVAGSYCNPSGFVHEMLTVYRTIAKTTRTTTKGSKDFSWFPGYAWQIAVCNGCNSHVGWKFVATKRGYKPRKFYGLCGKAIRVESDRKVED</sequence>
<dbReference type="GO" id="GO:0046872">
    <property type="term" value="F:metal ion binding"/>
    <property type="evidence" value="ECO:0007669"/>
    <property type="project" value="UniProtKB-KW"/>
</dbReference>
<keyword evidence="6" id="KW-0833">Ubl conjugation pathway</keyword>
<dbReference type="InterPro" id="IPR034750">
    <property type="entry name" value="CULT"/>
</dbReference>
<dbReference type="VEuPathDB" id="VectorBase:CPIJ003640"/>
<dbReference type="Proteomes" id="UP000002320">
    <property type="component" value="Unassembled WGS sequence"/>
</dbReference>
<evidence type="ECO:0000313" key="13">
    <source>
        <dbReference type="EMBL" id="EDS40354.1"/>
    </source>
</evidence>
<organism>
    <name type="scientific">Culex quinquefasciatus</name>
    <name type="common">Southern house mosquito</name>
    <name type="synonym">Culex pungens</name>
    <dbReference type="NCBI Taxonomy" id="7176"/>
    <lineage>
        <taxon>Eukaryota</taxon>
        <taxon>Metazoa</taxon>
        <taxon>Ecdysozoa</taxon>
        <taxon>Arthropoda</taxon>
        <taxon>Hexapoda</taxon>
        <taxon>Insecta</taxon>
        <taxon>Pterygota</taxon>
        <taxon>Neoptera</taxon>
        <taxon>Endopterygota</taxon>
        <taxon>Diptera</taxon>
        <taxon>Nematocera</taxon>
        <taxon>Culicoidea</taxon>
        <taxon>Culicidae</taxon>
        <taxon>Culicinae</taxon>
        <taxon>Culicini</taxon>
        <taxon>Culex</taxon>
        <taxon>Culex</taxon>
    </lineage>
</organism>
<dbReference type="AlphaFoldDB" id="B0W9N5"/>
<dbReference type="eggNOG" id="KOG1400">
    <property type="taxonomic scope" value="Eukaryota"/>
</dbReference>
<name>B0W9N5_CULQU</name>
<keyword evidence="5" id="KW-0479">Metal-binding</keyword>
<evidence type="ECO:0000256" key="3">
    <source>
        <dbReference type="ARBA" id="ARBA00005293"/>
    </source>
</evidence>
<dbReference type="InterPro" id="IPR004910">
    <property type="entry name" value="Yippee/Mis18/Cereblon"/>
</dbReference>
<dbReference type="HOGENOM" id="CLU_987828_0_0_1"/>
<dbReference type="GO" id="GO:0005634">
    <property type="term" value="C:nucleus"/>
    <property type="evidence" value="ECO:0007669"/>
    <property type="project" value="UniProtKB-SubCell"/>
</dbReference>
<dbReference type="Gene3D" id="2.170.150.20">
    <property type="entry name" value="Peptide methionine sulfoxide reductase"/>
    <property type="match status" value="1"/>
</dbReference>
<proteinExistence type="inferred from homology"/>
<evidence type="ECO:0000256" key="7">
    <source>
        <dbReference type="ARBA" id="ARBA00022833"/>
    </source>
</evidence>
<evidence type="ECO:0000256" key="10">
    <source>
        <dbReference type="ARBA" id="ARBA00046075"/>
    </source>
</evidence>
<dbReference type="EMBL" id="DS231865">
    <property type="protein sequence ID" value="EDS40354.1"/>
    <property type="molecule type" value="Genomic_DNA"/>
</dbReference>
<evidence type="ECO:0000313" key="14">
    <source>
        <dbReference type="EnsemblMetazoa" id="CPIJ003640-PA"/>
    </source>
</evidence>